<gene>
    <name evidence="2" type="ORF">EFL95_07785</name>
</gene>
<proteinExistence type="predicted"/>
<feature type="transmembrane region" description="Helical" evidence="1">
    <location>
        <begin position="19"/>
        <end position="37"/>
    </location>
</feature>
<dbReference type="RefSeq" id="WP_123233444.1">
    <property type="nucleotide sequence ID" value="NZ_RJSG01000002.1"/>
</dbReference>
<sequence length="93" mass="10563">MPNPVDPLEPGGRIKDIRVYRDSFIGMSMLACVPFLIFGALKVYGWLAAIGLFVFWTLLLAQSTRWFLPYPRRVIYLALVGFASWLGVVLLTR</sequence>
<dbReference type="Proteomes" id="UP000277094">
    <property type="component" value="Unassembled WGS sequence"/>
</dbReference>
<accession>A0A3N0DTK2</accession>
<feature type="transmembrane region" description="Helical" evidence="1">
    <location>
        <begin position="43"/>
        <end position="62"/>
    </location>
</feature>
<organism evidence="2 3">
    <name type="scientific">Nocardioides marmorisolisilvae</name>
    <dbReference type="NCBI Taxonomy" id="1542737"/>
    <lineage>
        <taxon>Bacteria</taxon>
        <taxon>Bacillati</taxon>
        <taxon>Actinomycetota</taxon>
        <taxon>Actinomycetes</taxon>
        <taxon>Propionibacteriales</taxon>
        <taxon>Nocardioidaceae</taxon>
        <taxon>Nocardioides</taxon>
    </lineage>
</organism>
<keyword evidence="1" id="KW-0472">Membrane</keyword>
<reference evidence="2 3" key="1">
    <citation type="submission" date="2018-11" db="EMBL/GenBank/DDBJ databases">
        <authorList>
            <person name="Li F."/>
        </authorList>
    </citation>
    <scope>NUCLEOTIDE SEQUENCE [LARGE SCALE GENOMIC DNA]</scope>
    <source>
        <strain evidence="2 3">KIS18-7</strain>
    </source>
</reference>
<feature type="transmembrane region" description="Helical" evidence="1">
    <location>
        <begin position="74"/>
        <end position="92"/>
    </location>
</feature>
<keyword evidence="1" id="KW-1133">Transmembrane helix</keyword>
<protein>
    <submittedName>
        <fullName evidence="2">Uncharacterized protein</fullName>
    </submittedName>
</protein>
<dbReference type="OrthoDB" id="3790019at2"/>
<dbReference type="AlphaFoldDB" id="A0A3N0DTK2"/>
<keyword evidence="3" id="KW-1185">Reference proteome</keyword>
<evidence type="ECO:0000313" key="2">
    <source>
        <dbReference type="EMBL" id="RNL78942.1"/>
    </source>
</evidence>
<evidence type="ECO:0000313" key="3">
    <source>
        <dbReference type="Proteomes" id="UP000277094"/>
    </source>
</evidence>
<dbReference type="EMBL" id="RJSG01000002">
    <property type="protein sequence ID" value="RNL78942.1"/>
    <property type="molecule type" value="Genomic_DNA"/>
</dbReference>
<evidence type="ECO:0000256" key="1">
    <source>
        <dbReference type="SAM" id="Phobius"/>
    </source>
</evidence>
<name>A0A3N0DTK2_9ACTN</name>
<keyword evidence="1" id="KW-0812">Transmembrane</keyword>
<comment type="caution">
    <text evidence="2">The sequence shown here is derived from an EMBL/GenBank/DDBJ whole genome shotgun (WGS) entry which is preliminary data.</text>
</comment>